<feature type="domain" description="RNA-binding protein AU-1/Ribonuclease E/G" evidence="8">
    <location>
        <begin position="103"/>
        <end position="204"/>
    </location>
</feature>
<dbReference type="GO" id="GO:0046872">
    <property type="term" value="F:metal ion binding"/>
    <property type="evidence" value="ECO:0007669"/>
    <property type="project" value="UniProtKB-KW"/>
</dbReference>
<dbReference type="GO" id="GO:0004519">
    <property type="term" value="F:endonuclease activity"/>
    <property type="evidence" value="ECO:0007669"/>
    <property type="project" value="UniProtKB-KW"/>
</dbReference>
<feature type="domain" description="RNA-binding protein AU-1/Ribonuclease E/G" evidence="8">
    <location>
        <begin position="212"/>
        <end position="332"/>
    </location>
</feature>
<evidence type="ECO:0000259" key="8">
    <source>
        <dbReference type="Pfam" id="PF10150"/>
    </source>
</evidence>
<dbReference type="AlphaFoldDB" id="A0A6B0XZZ0"/>
<evidence type="ECO:0000256" key="4">
    <source>
        <dbReference type="ARBA" id="ARBA00022759"/>
    </source>
</evidence>
<dbReference type="GO" id="GO:0003723">
    <property type="term" value="F:RNA binding"/>
    <property type="evidence" value="ECO:0007669"/>
    <property type="project" value="UniProtKB-KW"/>
</dbReference>
<dbReference type="PANTHER" id="PTHR30001:SF1">
    <property type="entry name" value="RIBONUCLEASE E_G-LIKE PROTEIN, CHLOROPLASTIC"/>
    <property type="match status" value="1"/>
</dbReference>
<keyword evidence="2" id="KW-0540">Nuclease</keyword>
<gene>
    <name evidence="9" type="ORF">F4Y60_06745</name>
</gene>
<dbReference type="GO" id="GO:0005737">
    <property type="term" value="C:cytoplasm"/>
    <property type="evidence" value="ECO:0007669"/>
    <property type="project" value="TreeGrafter"/>
</dbReference>
<comment type="caution">
    <text evidence="9">The sequence shown here is derived from an EMBL/GenBank/DDBJ whole genome shotgun (WGS) entry which is preliminary data.</text>
</comment>
<keyword evidence="3" id="KW-0479">Metal-binding</keyword>
<dbReference type="GO" id="GO:0006364">
    <property type="term" value="P:rRNA processing"/>
    <property type="evidence" value="ECO:0007669"/>
    <property type="project" value="TreeGrafter"/>
</dbReference>
<evidence type="ECO:0000256" key="3">
    <source>
        <dbReference type="ARBA" id="ARBA00022723"/>
    </source>
</evidence>
<dbReference type="GO" id="GO:0016787">
    <property type="term" value="F:hydrolase activity"/>
    <property type="evidence" value="ECO:0007669"/>
    <property type="project" value="UniProtKB-KW"/>
</dbReference>
<organism evidence="9">
    <name type="scientific">Boseongicola sp. SB0664_bin_43</name>
    <dbReference type="NCBI Taxonomy" id="2604844"/>
    <lineage>
        <taxon>Bacteria</taxon>
        <taxon>Pseudomonadati</taxon>
        <taxon>Pseudomonadota</taxon>
        <taxon>Alphaproteobacteria</taxon>
        <taxon>Rhodobacterales</taxon>
        <taxon>Paracoccaceae</taxon>
        <taxon>Boseongicola</taxon>
    </lineage>
</organism>
<dbReference type="EMBL" id="VXRY01000270">
    <property type="protein sequence ID" value="MXY33775.1"/>
    <property type="molecule type" value="Genomic_DNA"/>
</dbReference>
<keyword evidence="4" id="KW-0255">Endonuclease</keyword>
<protein>
    <submittedName>
        <fullName evidence="9">Ribonuclease G</fullName>
    </submittedName>
</protein>
<dbReference type="PANTHER" id="PTHR30001">
    <property type="entry name" value="RIBONUCLEASE"/>
    <property type="match status" value="1"/>
</dbReference>
<sequence>MKGSVIAMDRFAGRTAAARIVDGALDDLLVDPTADRMRPGAIYRAKAGRPMKGQGGMILETPDGPLFLRHARGISQGESVFAQVSTYADREKAAPATQRILFKGRFAILTPGAPGRNMSRAILDQERRTALQGVAEKAGLPEGMGLVLRTAADAAEDAVVQEEIARLADIAGKVLNEPRSGRPVRLLDGPSAPELALRDWPRPDVLDDKPGSFARFGADEMIDALQSPHVMFDEGSVAVEPTRALVAVDVNSAGSNSTAAGLKANLAALRTLPRALRLRGLGGQVVVDLAPLAKRDRRRVEDAAKSAFRACPVDTTFSGWTPLGHMEFLRRRERLPLHEVVT</sequence>
<evidence type="ECO:0000256" key="5">
    <source>
        <dbReference type="ARBA" id="ARBA00022801"/>
    </source>
</evidence>
<keyword evidence="6" id="KW-0460">Magnesium</keyword>
<evidence type="ECO:0000256" key="2">
    <source>
        <dbReference type="ARBA" id="ARBA00022722"/>
    </source>
</evidence>
<keyword evidence="7" id="KW-0694">RNA-binding</keyword>
<evidence type="ECO:0000313" key="9">
    <source>
        <dbReference type="EMBL" id="MXY33775.1"/>
    </source>
</evidence>
<dbReference type="InterPro" id="IPR004659">
    <property type="entry name" value="RNase_E/G"/>
</dbReference>
<reference evidence="9" key="1">
    <citation type="submission" date="2019-09" db="EMBL/GenBank/DDBJ databases">
        <title>Characterisation of the sponge microbiome using genome-centric metagenomics.</title>
        <authorList>
            <person name="Engelberts J.P."/>
            <person name="Robbins S.J."/>
            <person name="De Goeij J.M."/>
            <person name="Aranda M."/>
            <person name="Bell S.C."/>
            <person name="Webster N.S."/>
        </authorList>
    </citation>
    <scope>NUCLEOTIDE SEQUENCE</scope>
    <source>
        <strain evidence="9">SB0664_bin_43</strain>
    </source>
</reference>
<proteinExistence type="predicted"/>
<dbReference type="GO" id="GO:0004540">
    <property type="term" value="F:RNA nuclease activity"/>
    <property type="evidence" value="ECO:0007669"/>
    <property type="project" value="InterPro"/>
</dbReference>
<evidence type="ECO:0000256" key="6">
    <source>
        <dbReference type="ARBA" id="ARBA00022842"/>
    </source>
</evidence>
<evidence type="ECO:0000256" key="7">
    <source>
        <dbReference type="ARBA" id="ARBA00022884"/>
    </source>
</evidence>
<keyword evidence="5" id="KW-0378">Hydrolase</keyword>
<comment type="cofactor">
    <cofactor evidence="1">
        <name>Mg(2+)</name>
        <dbReference type="ChEBI" id="CHEBI:18420"/>
    </cofactor>
</comment>
<name>A0A6B0XZZ0_9RHOB</name>
<dbReference type="Pfam" id="PF10150">
    <property type="entry name" value="RNase_E_G"/>
    <property type="match status" value="2"/>
</dbReference>
<evidence type="ECO:0000256" key="1">
    <source>
        <dbReference type="ARBA" id="ARBA00001946"/>
    </source>
</evidence>
<dbReference type="InterPro" id="IPR019307">
    <property type="entry name" value="RNA-bd_AU-1/RNase_E/G"/>
</dbReference>
<accession>A0A6B0XZZ0</accession>